<comment type="similarity">
    <text evidence="2">Belongs to the major facilitator superfamily.</text>
</comment>
<evidence type="ECO:0000256" key="1">
    <source>
        <dbReference type="ARBA" id="ARBA00004127"/>
    </source>
</evidence>
<dbReference type="GO" id="GO:0016020">
    <property type="term" value="C:membrane"/>
    <property type="evidence" value="ECO:0007669"/>
    <property type="project" value="TreeGrafter"/>
</dbReference>
<dbReference type="PROSITE" id="PS50850">
    <property type="entry name" value="MFS"/>
    <property type="match status" value="1"/>
</dbReference>
<dbReference type="Proteomes" id="UP000253831">
    <property type="component" value="Unassembled WGS sequence"/>
</dbReference>
<dbReference type="EMBL" id="QPGA01000031">
    <property type="protein sequence ID" value="RDE49862.1"/>
    <property type="molecule type" value="Genomic_DNA"/>
</dbReference>
<evidence type="ECO:0000256" key="7">
    <source>
        <dbReference type="SAM" id="Phobius"/>
    </source>
</evidence>
<feature type="domain" description="Major facilitator superfamily (MFS) profile" evidence="8">
    <location>
        <begin position="6"/>
        <end position="395"/>
    </location>
</feature>
<proteinExistence type="inferred from homology"/>
<evidence type="ECO:0000256" key="6">
    <source>
        <dbReference type="ARBA" id="ARBA00023136"/>
    </source>
</evidence>
<keyword evidence="5 7" id="KW-1133">Transmembrane helix</keyword>
<evidence type="ECO:0000256" key="4">
    <source>
        <dbReference type="ARBA" id="ARBA00022692"/>
    </source>
</evidence>
<feature type="transmembrane region" description="Helical" evidence="7">
    <location>
        <begin position="50"/>
        <end position="69"/>
    </location>
</feature>
<protein>
    <submittedName>
        <fullName evidence="9">MFS transporter</fullName>
    </submittedName>
</protein>
<dbReference type="InterPro" id="IPR036259">
    <property type="entry name" value="MFS_trans_sf"/>
</dbReference>
<dbReference type="InterPro" id="IPR051788">
    <property type="entry name" value="MFS_Transporter"/>
</dbReference>
<keyword evidence="6 7" id="KW-0472">Membrane</keyword>
<reference evidence="9 10" key="1">
    <citation type="submission" date="2018-05" db="EMBL/GenBank/DDBJ databases">
        <title>Integrated omic analyses show evidence that a Ca. Accumulibacter phosphatis strain performs denitrification under micro-aerobic conditions.</title>
        <authorList>
            <person name="Camejo P.Y."/>
            <person name="Katherine M.D."/>
            <person name="Daniel N.R."/>
        </authorList>
    </citation>
    <scope>NUCLEOTIDE SEQUENCE [LARGE SCALE GENOMIC DNA]</scope>
    <source>
        <strain evidence="9">UW-LDO-IC</strain>
    </source>
</reference>
<feature type="transmembrane region" description="Helical" evidence="7">
    <location>
        <begin position="214"/>
        <end position="235"/>
    </location>
</feature>
<name>A0A369XM40_9PROT</name>
<evidence type="ECO:0000256" key="2">
    <source>
        <dbReference type="ARBA" id="ARBA00008335"/>
    </source>
</evidence>
<evidence type="ECO:0000256" key="3">
    <source>
        <dbReference type="ARBA" id="ARBA00022448"/>
    </source>
</evidence>
<dbReference type="GO" id="GO:0022857">
    <property type="term" value="F:transmembrane transporter activity"/>
    <property type="evidence" value="ECO:0007669"/>
    <property type="project" value="InterPro"/>
</dbReference>
<evidence type="ECO:0000313" key="10">
    <source>
        <dbReference type="Proteomes" id="UP000253831"/>
    </source>
</evidence>
<feature type="transmembrane region" description="Helical" evidence="7">
    <location>
        <begin position="141"/>
        <end position="162"/>
    </location>
</feature>
<feature type="transmembrane region" description="Helical" evidence="7">
    <location>
        <begin position="103"/>
        <end position="129"/>
    </location>
</feature>
<organism evidence="9 10">
    <name type="scientific">Candidatus Accumulibacter meliphilus</name>
    <dbReference type="NCBI Taxonomy" id="2211374"/>
    <lineage>
        <taxon>Bacteria</taxon>
        <taxon>Pseudomonadati</taxon>
        <taxon>Pseudomonadota</taxon>
        <taxon>Betaproteobacteria</taxon>
        <taxon>Candidatus Accumulibacter</taxon>
    </lineage>
</organism>
<feature type="transmembrane region" description="Helical" evidence="7">
    <location>
        <begin position="76"/>
        <end position="97"/>
    </location>
</feature>
<dbReference type="PANTHER" id="PTHR23514">
    <property type="entry name" value="BYPASS OF STOP CODON PROTEIN 6"/>
    <property type="match status" value="1"/>
</dbReference>
<dbReference type="PANTHER" id="PTHR23514:SF3">
    <property type="entry name" value="BYPASS OF STOP CODON PROTEIN 6"/>
    <property type="match status" value="1"/>
</dbReference>
<feature type="transmembrane region" description="Helical" evidence="7">
    <location>
        <begin position="371"/>
        <end position="391"/>
    </location>
</feature>
<comment type="caution">
    <text evidence="9">The sequence shown here is derived from an EMBL/GenBank/DDBJ whole genome shotgun (WGS) entry which is preliminary data.</text>
</comment>
<dbReference type="InterPro" id="IPR020846">
    <property type="entry name" value="MFS_dom"/>
</dbReference>
<feature type="transmembrane region" description="Helical" evidence="7">
    <location>
        <begin position="339"/>
        <end position="359"/>
    </location>
</feature>
<evidence type="ECO:0000313" key="9">
    <source>
        <dbReference type="EMBL" id="RDE49862.1"/>
    </source>
</evidence>
<dbReference type="GO" id="GO:0012505">
    <property type="term" value="C:endomembrane system"/>
    <property type="evidence" value="ECO:0007669"/>
    <property type="project" value="UniProtKB-SubCell"/>
</dbReference>
<dbReference type="InterPro" id="IPR011701">
    <property type="entry name" value="MFS"/>
</dbReference>
<feature type="transmembrane region" description="Helical" evidence="7">
    <location>
        <begin position="283"/>
        <end position="299"/>
    </location>
</feature>
<dbReference type="AlphaFoldDB" id="A0A369XM40"/>
<dbReference type="SUPFAM" id="SSF103473">
    <property type="entry name" value="MFS general substrate transporter"/>
    <property type="match status" value="1"/>
</dbReference>
<evidence type="ECO:0000259" key="8">
    <source>
        <dbReference type="PROSITE" id="PS50850"/>
    </source>
</evidence>
<sequence length="401" mass="41256">MAQRSEIAAVYLAGVVQGVALVTFPAASAVFTGADEYGYGLSSTEYGGMFVPQAITAIAASLLGAGLARRLGAKRIYLLGLLANLLAMALLIVSSLVMRQHALAYGLLLVATASLGVGFGFTVPTLNTFAAAFFPQRVDRAVLALNALLGLGTALAPLFVALFVGLGIWWGLPVGVAVAIVGLLLFSRRLPLNEDAPASVQGGSEERSRLPARFWLFAAFALVYGVCETINANWASLYMTKELGASATMASLALTLFWGSVTAGRILFAVIEKFFPPQRSCQILPWVVTAALVGAALLPKGGPALGIATFALAGLGCSALLPLAISFGQQQLPRIAGSVAGGLIAFYQIGYGIAAFGVGPLQSRAGLDLNVIFGATTVVALSMAVLAVLVVRGPQATPTGP</sequence>
<evidence type="ECO:0000256" key="5">
    <source>
        <dbReference type="ARBA" id="ARBA00022989"/>
    </source>
</evidence>
<comment type="subcellular location">
    <subcellularLocation>
        <location evidence="1">Endomembrane system</location>
        <topology evidence="1">Multi-pass membrane protein</topology>
    </subcellularLocation>
</comment>
<feature type="transmembrane region" description="Helical" evidence="7">
    <location>
        <begin position="168"/>
        <end position="186"/>
    </location>
</feature>
<dbReference type="Pfam" id="PF07690">
    <property type="entry name" value="MFS_1"/>
    <property type="match status" value="1"/>
</dbReference>
<dbReference type="Gene3D" id="1.20.1250.20">
    <property type="entry name" value="MFS general substrate transporter like domains"/>
    <property type="match status" value="2"/>
</dbReference>
<feature type="transmembrane region" description="Helical" evidence="7">
    <location>
        <begin position="7"/>
        <end position="30"/>
    </location>
</feature>
<gene>
    <name evidence="9" type="ORF">DVS81_14415</name>
</gene>
<feature type="transmembrane region" description="Helical" evidence="7">
    <location>
        <begin position="247"/>
        <end position="271"/>
    </location>
</feature>
<keyword evidence="3" id="KW-0813">Transport</keyword>
<feature type="transmembrane region" description="Helical" evidence="7">
    <location>
        <begin position="305"/>
        <end position="327"/>
    </location>
</feature>
<keyword evidence="4 7" id="KW-0812">Transmembrane</keyword>
<accession>A0A369XM40</accession>